<feature type="chain" id="PRO_5003238177" evidence="3">
    <location>
        <begin position="23"/>
        <end position="201"/>
    </location>
</feature>
<feature type="transmembrane region" description="Helical" evidence="2">
    <location>
        <begin position="68"/>
        <end position="90"/>
    </location>
</feature>
<evidence type="ECO:0000256" key="1">
    <source>
        <dbReference type="SAM" id="MobiDB-lite"/>
    </source>
</evidence>
<feature type="compositionally biased region" description="Pro residues" evidence="1">
    <location>
        <begin position="120"/>
        <end position="132"/>
    </location>
</feature>
<dbReference type="InParanoid" id="E9HKB8"/>
<dbReference type="HOGENOM" id="CLU_1361654_0_0_1"/>
<keyword evidence="2" id="KW-0472">Membrane</keyword>
<name>E9HKB8_DAPPU</name>
<feature type="region of interest" description="Disordered" evidence="1">
    <location>
        <begin position="112"/>
        <end position="132"/>
    </location>
</feature>
<dbReference type="Proteomes" id="UP000000305">
    <property type="component" value="Unassembled WGS sequence"/>
</dbReference>
<feature type="signal peptide" evidence="3">
    <location>
        <begin position="1"/>
        <end position="22"/>
    </location>
</feature>
<evidence type="ECO:0000256" key="3">
    <source>
        <dbReference type="SAM" id="SignalP"/>
    </source>
</evidence>
<evidence type="ECO:0000313" key="4">
    <source>
        <dbReference type="EMBL" id="EFX67859.1"/>
    </source>
</evidence>
<sequence>MNFTMFFLFSVLFFSLLQFADSSKNGKVNQNCGSKKKAAECTALICPSSRCQKRLCIVSGGVDQVTAIAVSILCVLLLLVAAVFVTIKCVRSRQRNNRDSLKSENLSVQNKYSFSRRGVPGPPKTMPPFPPFPSINGYVEQNEYDYCEIDNLRGGDNPMEVTARGEVSTDGDYLTPNPPLGKPNFPPPHVPESPPKQLYAK</sequence>
<keyword evidence="2" id="KW-1133">Transmembrane helix</keyword>
<evidence type="ECO:0000256" key="2">
    <source>
        <dbReference type="SAM" id="Phobius"/>
    </source>
</evidence>
<keyword evidence="2" id="KW-0812">Transmembrane</keyword>
<feature type="region of interest" description="Disordered" evidence="1">
    <location>
        <begin position="155"/>
        <end position="201"/>
    </location>
</feature>
<dbReference type="AlphaFoldDB" id="E9HKB8"/>
<dbReference type="EMBL" id="GL732667">
    <property type="protein sequence ID" value="EFX67859.1"/>
    <property type="molecule type" value="Genomic_DNA"/>
</dbReference>
<keyword evidence="3" id="KW-0732">Signal</keyword>
<keyword evidence="5" id="KW-1185">Reference proteome</keyword>
<gene>
    <name evidence="4" type="ORF">DAPPUDRAFT_330681</name>
</gene>
<protein>
    <submittedName>
        <fullName evidence="4">Uncharacterized protein</fullName>
    </submittedName>
</protein>
<proteinExistence type="predicted"/>
<organism evidence="4 5">
    <name type="scientific">Daphnia pulex</name>
    <name type="common">Water flea</name>
    <dbReference type="NCBI Taxonomy" id="6669"/>
    <lineage>
        <taxon>Eukaryota</taxon>
        <taxon>Metazoa</taxon>
        <taxon>Ecdysozoa</taxon>
        <taxon>Arthropoda</taxon>
        <taxon>Crustacea</taxon>
        <taxon>Branchiopoda</taxon>
        <taxon>Diplostraca</taxon>
        <taxon>Cladocera</taxon>
        <taxon>Anomopoda</taxon>
        <taxon>Daphniidae</taxon>
        <taxon>Daphnia</taxon>
    </lineage>
</organism>
<accession>E9HKB8</accession>
<dbReference type="KEGG" id="dpx:DAPPUDRAFT_330681"/>
<reference evidence="4 5" key="1">
    <citation type="journal article" date="2011" name="Science">
        <title>The ecoresponsive genome of Daphnia pulex.</title>
        <authorList>
            <person name="Colbourne J.K."/>
            <person name="Pfrender M.E."/>
            <person name="Gilbert D."/>
            <person name="Thomas W.K."/>
            <person name="Tucker A."/>
            <person name="Oakley T.H."/>
            <person name="Tokishita S."/>
            <person name="Aerts A."/>
            <person name="Arnold G.J."/>
            <person name="Basu M.K."/>
            <person name="Bauer D.J."/>
            <person name="Caceres C.E."/>
            <person name="Carmel L."/>
            <person name="Casola C."/>
            <person name="Choi J.H."/>
            <person name="Detter J.C."/>
            <person name="Dong Q."/>
            <person name="Dusheyko S."/>
            <person name="Eads B.D."/>
            <person name="Frohlich T."/>
            <person name="Geiler-Samerotte K.A."/>
            <person name="Gerlach D."/>
            <person name="Hatcher P."/>
            <person name="Jogdeo S."/>
            <person name="Krijgsveld J."/>
            <person name="Kriventseva E.V."/>
            <person name="Kultz D."/>
            <person name="Laforsch C."/>
            <person name="Lindquist E."/>
            <person name="Lopez J."/>
            <person name="Manak J.R."/>
            <person name="Muller J."/>
            <person name="Pangilinan J."/>
            <person name="Patwardhan R.P."/>
            <person name="Pitluck S."/>
            <person name="Pritham E.J."/>
            <person name="Rechtsteiner A."/>
            <person name="Rho M."/>
            <person name="Rogozin I.B."/>
            <person name="Sakarya O."/>
            <person name="Salamov A."/>
            <person name="Schaack S."/>
            <person name="Shapiro H."/>
            <person name="Shiga Y."/>
            <person name="Skalitzky C."/>
            <person name="Smith Z."/>
            <person name="Souvorov A."/>
            <person name="Sung W."/>
            <person name="Tang Z."/>
            <person name="Tsuchiya D."/>
            <person name="Tu H."/>
            <person name="Vos H."/>
            <person name="Wang M."/>
            <person name="Wolf Y.I."/>
            <person name="Yamagata H."/>
            <person name="Yamada T."/>
            <person name="Ye Y."/>
            <person name="Shaw J.R."/>
            <person name="Andrews J."/>
            <person name="Crease T.J."/>
            <person name="Tang H."/>
            <person name="Lucas S.M."/>
            <person name="Robertson H.M."/>
            <person name="Bork P."/>
            <person name="Koonin E.V."/>
            <person name="Zdobnov E.M."/>
            <person name="Grigoriev I.V."/>
            <person name="Lynch M."/>
            <person name="Boore J.L."/>
        </authorList>
    </citation>
    <scope>NUCLEOTIDE SEQUENCE [LARGE SCALE GENOMIC DNA]</scope>
</reference>
<evidence type="ECO:0000313" key="5">
    <source>
        <dbReference type="Proteomes" id="UP000000305"/>
    </source>
</evidence>
<feature type="compositionally biased region" description="Pro residues" evidence="1">
    <location>
        <begin position="176"/>
        <end position="194"/>
    </location>
</feature>